<dbReference type="InterPro" id="IPR023828">
    <property type="entry name" value="Peptidase_S8_Ser-AS"/>
</dbReference>
<dbReference type="PROSITE" id="PS51892">
    <property type="entry name" value="SUBTILASE"/>
    <property type="match status" value="1"/>
</dbReference>
<dbReference type="InterPro" id="IPR015500">
    <property type="entry name" value="Peptidase_S8_subtilisin-rel"/>
</dbReference>
<evidence type="ECO:0000256" key="6">
    <source>
        <dbReference type="ARBA" id="ARBA00022801"/>
    </source>
</evidence>
<keyword evidence="6 10" id="KW-0378">Hydrolase</keyword>
<dbReference type="PROSITE" id="PS00137">
    <property type="entry name" value="SUBTILASE_HIS"/>
    <property type="match status" value="1"/>
</dbReference>
<dbReference type="InterPro" id="IPR050131">
    <property type="entry name" value="Peptidase_S8_subtilisin-like"/>
</dbReference>
<comment type="similarity">
    <text evidence="2 10 11">Belongs to the peptidase S8 family.</text>
</comment>
<dbReference type="InterPro" id="IPR023834">
    <property type="entry name" value="T7SS_pept_S8A_mycosin"/>
</dbReference>
<feature type="signal peptide" evidence="13">
    <location>
        <begin position="1"/>
        <end position="20"/>
    </location>
</feature>
<comment type="subcellular location">
    <subcellularLocation>
        <location evidence="1">Cell membrane</location>
        <topology evidence="1">Single-pass membrane protein</topology>
    </subcellularLocation>
</comment>
<dbReference type="NCBIfam" id="TIGR03921">
    <property type="entry name" value="T7SS_mycosin"/>
    <property type="match status" value="1"/>
</dbReference>
<feature type="active site" description="Charge relay system" evidence="10">
    <location>
        <position position="96"/>
    </location>
</feature>
<keyword evidence="9 12" id="KW-0472">Membrane</keyword>
<evidence type="ECO:0000256" key="13">
    <source>
        <dbReference type="SAM" id="SignalP"/>
    </source>
</evidence>
<evidence type="ECO:0000256" key="9">
    <source>
        <dbReference type="ARBA" id="ARBA00023136"/>
    </source>
</evidence>
<dbReference type="InterPro" id="IPR036852">
    <property type="entry name" value="Peptidase_S8/S53_dom_sf"/>
</dbReference>
<sequence length="388" mass="38640">MLRAGLAVALVVGWPVPAAAAPACVPPSGRVAAGVPFEVAAYAPGRLSGLATGAGVRVAVLDSGVDPRHPHLRGRVAAGRDLLRGGVDGRRDCVGHGTGVASVIAGRPVAGSGFRGLAPDVTIVPVRVSEQSDAGGAVVGSRGSAAQFAEAIEWAAGRAQVINISLVMTEDDVRVRRAVAAAVGAGVVVVAAAGNAGRVGDGNPVPFPAAYPGVIGVGAVTAEGRRADYSQWGPWVDLVAFGDGVTVAAPGGGHRAARGTSFAAPYVAATAALLRQRFPRADPAEIGRRLVASADPSPAGSRSDEYGFGLLNPYRALTGALPAAATGSPAAATPAPVRDAVALAQRRGQARVRAFWFAGAVFGVLGCAGVVAAVAGRGRRRGWRPAAG</sequence>
<comment type="caution">
    <text evidence="15">The sequence shown here is derived from an EMBL/GenBank/DDBJ whole genome shotgun (WGS) entry which is preliminary data.</text>
</comment>
<feature type="domain" description="Peptidase S8/S53" evidence="14">
    <location>
        <begin position="53"/>
        <end position="309"/>
    </location>
</feature>
<dbReference type="PROSITE" id="PS00138">
    <property type="entry name" value="SUBTILASE_SER"/>
    <property type="match status" value="1"/>
</dbReference>
<dbReference type="InterPro" id="IPR022398">
    <property type="entry name" value="Peptidase_S8_His-AS"/>
</dbReference>
<evidence type="ECO:0000313" key="16">
    <source>
        <dbReference type="Proteomes" id="UP000598146"/>
    </source>
</evidence>
<evidence type="ECO:0000256" key="4">
    <source>
        <dbReference type="ARBA" id="ARBA00022670"/>
    </source>
</evidence>
<feature type="transmembrane region" description="Helical" evidence="12">
    <location>
        <begin position="354"/>
        <end position="375"/>
    </location>
</feature>
<dbReference type="Pfam" id="PF00082">
    <property type="entry name" value="Peptidase_S8"/>
    <property type="match status" value="1"/>
</dbReference>
<feature type="active site" description="Charge relay system" evidence="10">
    <location>
        <position position="261"/>
    </location>
</feature>
<gene>
    <name evidence="15" type="primary">mycP</name>
    <name evidence="15" type="ORF">I4J89_31010</name>
</gene>
<dbReference type="SUPFAM" id="SSF52743">
    <property type="entry name" value="Subtilisin-like"/>
    <property type="match status" value="1"/>
</dbReference>
<keyword evidence="13" id="KW-0732">Signal</keyword>
<keyword evidence="16" id="KW-1185">Reference proteome</keyword>
<evidence type="ECO:0000256" key="3">
    <source>
        <dbReference type="ARBA" id="ARBA00022475"/>
    </source>
</evidence>
<dbReference type="PANTHER" id="PTHR43806:SF11">
    <property type="entry name" value="CEREVISIN-RELATED"/>
    <property type="match status" value="1"/>
</dbReference>
<dbReference type="InterPro" id="IPR023827">
    <property type="entry name" value="Peptidase_S8_Asp-AS"/>
</dbReference>
<dbReference type="AlphaFoldDB" id="A0A931FZP5"/>
<keyword evidence="7 10" id="KW-0720">Serine protease</keyword>
<organism evidence="15 16">
    <name type="scientific">Actinoplanes aureus</name>
    <dbReference type="NCBI Taxonomy" id="2792083"/>
    <lineage>
        <taxon>Bacteria</taxon>
        <taxon>Bacillati</taxon>
        <taxon>Actinomycetota</taxon>
        <taxon>Actinomycetes</taxon>
        <taxon>Micromonosporales</taxon>
        <taxon>Micromonosporaceae</taxon>
        <taxon>Actinoplanes</taxon>
    </lineage>
</organism>
<dbReference type="EMBL" id="JADQTO010000017">
    <property type="protein sequence ID" value="MBG0565888.1"/>
    <property type="molecule type" value="Genomic_DNA"/>
</dbReference>
<evidence type="ECO:0000256" key="8">
    <source>
        <dbReference type="ARBA" id="ARBA00022989"/>
    </source>
</evidence>
<feature type="chain" id="PRO_5036725288" evidence="13">
    <location>
        <begin position="21"/>
        <end position="388"/>
    </location>
</feature>
<evidence type="ECO:0000256" key="2">
    <source>
        <dbReference type="ARBA" id="ARBA00011073"/>
    </source>
</evidence>
<protein>
    <submittedName>
        <fullName evidence="15">Type VII secretion-associated serine protease mycosin</fullName>
    </submittedName>
</protein>
<dbReference type="Proteomes" id="UP000598146">
    <property type="component" value="Unassembled WGS sequence"/>
</dbReference>
<dbReference type="GO" id="GO:0004252">
    <property type="term" value="F:serine-type endopeptidase activity"/>
    <property type="evidence" value="ECO:0007669"/>
    <property type="project" value="UniProtKB-UniRule"/>
</dbReference>
<dbReference type="GO" id="GO:0005886">
    <property type="term" value="C:plasma membrane"/>
    <property type="evidence" value="ECO:0007669"/>
    <property type="project" value="UniProtKB-SubCell"/>
</dbReference>
<keyword evidence="5 12" id="KW-0812">Transmembrane</keyword>
<dbReference type="RefSeq" id="WP_196417660.1">
    <property type="nucleotide sequence ID" value="NZ_JADQTO010000017.1"/>
</dbReference>
<dbReference type="PROSITE" id="PS00136">
    <property type="entry name" value="SUBTILASE_ASP"/>
    <property type="match status" value="1"/>
</dbReference>
<evidence type="ECO:0000256" key="5">
    <source>
        <dbReference type="ARBA" id="ARBA00022692"/>
    </source>
</evidence>
<dbReference type="InterPro" id="IPR000209">
    <property type="entry name" value="Peptidase_S8/S53_dom"/>
</dbReference>
<evidence type="ECO:0000256" key="10">
    <source>
        <dbReference type="PROSITE-ProRule" id="PRU01240"/>
    </source>
</evidence>
<proteinExistence type="inferred from homology"/>
<dbReference type="PRINTS" id="PR00723">
    <property type="entry name" value="SUBTILISIN"/>
</dbReference>
<dbReference type="Gene3D" id="3.40.50.200">
    <property type="entry name" value="Peptidase S8/S53 domain"/>
    <property type="match status" value="1"/>
</dbReference>
<dbReference type="GO" id="GO:0006508">
    <property type="term" value="P:proteolysis"/>
    <property type="evidence" value="ECO:0007669"/>
    <property type="project" value="UniProtKB-KW"/>
</dbReference>
<feature type="active site" description="Charge relay system" evidence="10">
    <location>
        <position position="62"/>
    </location>
</feature>
<evidence type="ECO:0000256" key="11">
    <source>
        <dbReference type="RuleBase" id="RU003355"/>
    </source>
</evidence>
<keyword evidence="4 10" id="KW-0645">Protease</keyword>
<accession>A0A931FZP5</accession>
<dbReference type="PANTHER" id="PTHR43806">
    <property type="entry name" value="PEPTIDASE S8"/>
    <property type="match status" value="1"/>
</dbReference>
<evidence type="ECO:0000256" key="12">
    <source>
        <dbReference type="SAM" id="Phobius"/>
    </source>
</evidence>
<keyword evidence="8 12" id="KW-1133">Transmembrane helix</keyword>
<evidence type="ECO:0000256" key="7">
    <source>
        <dbReference type="ARBA" id="ARBA00022825"/>
    </source>
</evidence>
<evidence type="ECO:0000259" key="14">
    <source>
        <dbReference type="Pfam" id="PF00082"/>
    </source>
</evidence>
<keyword evidence="3" id="KW-1003">Cell membrane</keyword>
<evidence type="ECO:0000313" key="15">
    <source>
        <dbReference type="EMBL" id="MBG0565888.1"/>
    </source>
</evidence>
<name>A0A931FZP5_9ACTN</name>
<reference evidence="15" key="1">
    <citation type="submission" date="2020-11" db="EMBL/GenBank/DDBJ databases">
        <title>Isolation and identification of active actinomycetes.</title>
        <authorList>
            <person name="Sun X."/>
        </authorList>
    </citation>
    <scope>NUCLEOTIDE SEQUENCE</scope>
    <source>
        <strain evidence="15">NEAU-A11</strain>
    </source>
</reference>
<evidence type="ECO:0000256" key="1">
    <source>
        <dbReference type="ARBA" id="ARBA00004162"/>
    </source>
</evidence>